<gene>
    <name evidence="7" type="ORF">IAA98_12630</name>
</gene>
<evidence type="ECO:0000256" key="3">
    <source>
        <dbReference type="ARBA" id="ARBA00022989"/>
    </source>
</evidence>
<dbReference type="Pfam" id="PF07690">
    <property type="entry name" value="MFS_1"/>
    <property type="match status" value="1"/>
</dbReference>
<dbReference type="AlphaFoldDB" id="A0A9D1H0M3"/>
<dbReference type="InterPro" id="IPR011701">
    <property type="entry name" value="MFS"/>
</dbReference>
<proteinExistence type="predicted"/>
<evidence type="ECO:0000256" key="5">
    <source>
        <dbReference type="SAM" id="Phobius"/>
    </source>
</evidence>
<protein>
    <submittedName>
        <fullName evidence="7">MFS transporter</fullName>
    </submittedName>
</protein>
<dbReference type="InterPro" id="IPR036259">
    <property type="entry name" value="MFS_trans_sf"/>
</dbReference>
<dbReference type="Proteomes" id="UP000886842">
    <property type="component" value="Unassembled WGS sequence"/>
</dbReference>
<feature type="transmembrane region" description="Helical" evidence="5">
    <location>
        <begin position="217"/>
        <end position="236"/>
    </location>
</feature>
<feature type="transmembrane region" description="Helical" evidence="5">
    <location>
        <begin position="56"/>
        <end position="76"/>
    </location>
</feature>
<sequence>MTETSSPVAEAAVTDDRSLRILTVGLCIGITAVAFETLAVSTAMPRAAQDLGALGWYAWAFSIFQATMLFATVASGRMCDRIGPVRPMVAGMVVFGIGLAVAGSAPTMSVLILGRAIQGLGSGTMSVAIYVVIARYFPVDRRPRVLSWLSTAWVVPGFVGPLISGWITEHFSWHWVFGSVIPVVLIAALLLVPILVRAERNETDRSRWDRDPAAKEAPVWAAATAALAVPILQFALQSPRWWTVPLLVVALGLLALGLPRLMPAGIWTLRPGLGP</sequence>
<evidence type="ECO:0000256" key="1">
    <source>
        <dbReference type="ARBA" id="ARBA00004651"/>
    </source>
</evidence>
<feature type="transmembrane region" description="Helical" evidence="5">
    <location>
        <begin position="173"/>
        <end position="196"/>
    </location>
</feature>
<reference evidence="7" key="1">
    <citation type="submission" date="2020-10" db="EMBL/GenBank/DDBJ databases">
        <authorList>
            <person name="Gilroy R."/>
        </authorList>
    </citation>
    <scope>NUCLEOTIDE SEQUENCE</scope>
    <source>
        <strain evidence="7">ChiGjej1B1-24693</strain>
    </source>
</reference>
<dbReference type="PROSITE" id="PS50850">
    <property type="entry name" value="MFS"/>
    <property type="match status" value="1"/>
</dbReference>
<name>A0A9D1H0M3_9ACTN</name>
<dbReference type="EMBL" id="DVLP01000369">
    <property type="protein sequence ID" value="HIT76423.1"/>
    <property type="molecule type" value="Genomic_DNA"/>
</dbReference>
<evidence type="ECO:0000313" key="8">
    <source>
        <dbReference type="Proteomes" id="UP000886842"/>
    </source>
</evidence>
<dbReference type="SUPFAM" id="SSF103473">
    <property type="entry name" value="MFS general substrate transporter"/>
    <property type="match status" value="1"/>
</dbReference>
<feature type="transmembrane region" description="Helical" evidence="5">
    <location>
        <begin position="112"/>
        <end position="133"/>
    </location>
</feature>
<comment type="caution">
    <text evidence="7">The sequence shown here is derived from an EMBL/GenBank/DDBJ whole genome shotgun (WGS) entry which is preliminary data.</text>
</comment>
<reference evidence="7" key="2">
    <citation type="journal article" date="2021" name="PeerJ">
        <title>Extensive microbial diversity within the chicken gut microbiome revealed by metagenomics and culture.</title>
        <authorList>
            <person name="Gilroy R."/>
            <person name="Ravi A."/>
            <person name="Getino M."/>
            <person name="Pursley I."/>
            <person name="Horton D.L."/>
            <person name="Alikhan N.F."/>
            <person name="Baker D."/>
            <person name="Gharbi K."/>
            <person name="Hall N."/>
            <person name="Watson M."/>
            <person name="Adriaenssens E.M."/>
            <person name="Foster-Nyarko E."/>
            <person name="Jarju S."/>
            <person name="Secka A."/>
            <person name="Antonio M."/>
            <person name="Oren A."/>
            <person name="Chaudhuri R.R."/>
            <person name="La Ragione R."/>
            <person name="Hildebrand F."/>
            <person name="Pallen M.J."/>
        </authorList>
    </citation>
    <scope>NUCLEOTIDE SEQUENCE</scope>
    <source>
        <strain evidence="7">ChiGjej1B1-24693</strain>
    </source>
</reference>
<dbReference type="InterPro" id="IPR020846">
    <property type="entry name" value="MFS_dom"/>
</dbReference>
<keyword evidence="4 5" id="KW-0472">Membrane</keyword>
<feature type="transmembrane region" description="Helical" evidence="5">
    <location>
        <begin position="242"/>
        <end position="261"/>
    </location>
</feature>
<dbReference type="PANTHER" id="PTHR23501:SF154">
    <property type="entry name" value="MULTIDRUG-EFFLUX TRANSPORTER RV1634-RELATED"/>
    <property type="match status" value="1"/>
</dbReference>
<evidence type="ECO:0000259" key="6">
    <source>
        <dbReference type="PROSITE" id="PS50850"/>
    </source>
</evidence>
<evidence type="ECO:0000313" key="7">
    <source>
        <dbReference type="EMBL" id="HIT76423.1"/>
    </source>
</evidence>
<dbReference type="PANTHER" id="PTHR23501">
    <property type="entry name" value="MAJOR FACILITATOR SUPERFAMILY"/>
    <property type="match status" value="1"/>
</dbReference>
<evidence type="ECO:0000256" key="4">
    <source>
        <dbReference type="ARBA" id="ARBA00023136"/>
    </source>
</evidence>
<accession>A0A9D1H0M3</accession>
<evidence type="ECO:0000256" key="2">
    <source>
        <dbReference type="ARBA" id="ARBA00022692"/>
    </source>
</evidence>
<dbReference type="Gene3D" id="1.20.1250.20">
    <property type="entry name" value="MFS general substrate transporter like domains"/>
    <property type="match status" value="1"/>
</dbReference>
<feature type="transmembrane region" description="Helical" evidence="5">
    <location>
        <begin position="21"/>
        <end position="44"/>
    </location>
</feature>
<dbReference type="GO" id="GO:0005886">
    <property type="term" value="C:plasma membrane"/>
    <property type="evidence" value="ECO:0007669"/>
    <property type="project" value="UniProtKB-SubCell"/>
</dbReference>
<feature type="domain" description="Major facilitator superfamily (MFS) profile" evidence="6">
    <location>
        <begin position="22"/>
        <end position="275"/>
    </location>
</feature>
<feature type="transmembrane region" description="Helical" evidence="5">
    <location>
        <begin position="145"/>
        <end position="167"/>
    </location>
</feature>
<keyword evidence="2 5" id="KW-0812">Transmembrane</keyword>
<comment type="subcellular location">
    <subcellularLocation>
        <location evidence="1">Cell membrane</location>
        <topology evidence="1">Multi-pass membrane protein</topology>
    </subcellularLocation>
</comment>
<organism evidence="7 8">
    <name type="scientific">Candidatus Avipropionibacterium avicola</name>
    <dbReference type="NCBI Taxonomy" id="2840701"/>
    <lineage>
        <taxon>Bacteria</taxon>
        <taxon>Bacillati</taxon>
        <taxon>Actinomycetota</taxon>
        <taxon>Actinomycetes</taxon>
        <taxon>Propionibacteriales</taxon>
        <taxon>Propionibacteriaceae</taxon>
        <taxon>Propionibacteriaceae incertae sedis</taxon>
        <taxon>Candidatus Avipropionibacterium</taxon>
    </lineage>
</organism>
<feature type="non-terminal residue" evidence="7">
    <location>
        <position position="275"/>
    </location>
</feature>
<dbReference type="GO" id="GO:0022857">
    <property type="term" value="F:transmembrane transporter activity"/>
    <property type="evidence" value="ECO:0007669"/>
    <property type="project" value="InterPro"/>
</dbReference>
<keyword evidence="3 5" id="KW-1133">Transmembrane helix</keyword>
<feature type="transmembrane region" description="Helical" evidence="5">
    <location>
        <begin position="88"/>
        <end position="106"/>
    </location>
</feature>